<dbReference type="OrthoDB" id="3700491at2"/>
<evidence type="ECO:0000313" key="2">
    <source>
        <dbReference type="EMBL" id="TQJ03990.1"/>
    </source>
</evidence>
<keyword evidence="3" id="KW-1185">Reference proteome</keyword>
<organism evidence="2 3">
    <name type="scientific">Amycolatopsis cihanbeyliensis</name>
    <dbReference type="NCBI Taxonomy" id="1128664"/>
    <lineage>
        <taxon>Bacteria</taxon>
        <taxon>Bacillati</taxon>
        <taxon>Actinomycetota</taxon>
        <taxon>Actinomycetes</taxon>
        <taxon>Pseudonocardiales</taxon>
        <taxon>Pseudonocardiaceae</taxon>
        <taxon>Amycolatopsis</taxon>
    </lineage>
</organism>
<evidence type="ECO:0000256" key="1">
    <source>
        <dbReference type="SAM" id="MobiDB-lite"/>
    </source>
</evidence>
<dbReference type="AlphaFoldDB" id="A0A542DLL5"/>
<dbReference type="RefSeq" id="WP_141999734.1">
    <property type="nucleotide sequence ID" value="NZ_VFML01000001.1"/>
</dbReference>
<dbReference type="EMBL" id="VFML01000001">
    <property type="protein sequence ID" value="TQJ03990.1"/>
    <property type="molecule type" value="Genomic_DNA"/>
</dbReference>
<feature type="region of interest" description="Disordered" evidence="1">
    <location>
        <begin position="1"/>
        <end position="57"/>
    </location>
</feature>
<gene>
    <name evidence="2" type="ORF">FB471_3767</name>
</gene>
<sequence>MEFVDSITAGRAATVPSSVRPPAANGHVSQSRSALPSIRHSDPRATANGTNARKHEGGQPVWRVQCGDLISRERCVTVFVDEDEVVLVGPPGETARLTAGQLGELRTALNEAAKLAER</sequence>
<proteinExistence type="predicted"/>
<dbReference type="Proteomes" id="UP000320876">
    <property type="component" value="Unassembled WGS sequence"/>
</dbReference>
<protein>
    <submittedName>
        <fullName evidence="2">Uncharacterized protein</fullName>
    </submittedName>
</protein>
<accession>A0A542DLL5</accession>
<evidence type="ECO:0000313" key="3">
    <source>
        <dbReference type="Proteomes" id="UP000320876"/>
    </source>
</evidence>
<reference evidence="2 3" key="1">
    <citation type="submission" date="2019-06" db="EMBL/GenBank/DDBJ databases">
        <title>Sequencing the genomes of 1000 actinobacteria strains.</title>
        <authorList>
            <person name="Klenk H.-P."/>
        </authorList>
    </citation>
    <scope>NUCLEOTIDE SEQUENCE [LARGE SCALE GENOMIC DNA]</scope>
    <source>
        <strain evidence="2 3">DSM 45679</strain>
    </source>
</reference>
<comment type="caution">
    <text evidence="2">The sequence shown here is derived from an EMBL/GenBank/DDBJ whole genome shotgun (WGS) entry which is preliminary data.</text>
</comment>
<name>A0A542DLL5_AMYCI</name>